<keyword evidence="14" id="KW-1015">Disulfide bond</keyword>
<dbReference type="GO" id="GO:0016020">
    <property type="term" value="C:membrane"/>
    <property type="evidence" value="ECO:0007669"/>
    <property type="project" value="UniProtKB-SubCell"/>
</dbReference>
<feature type="chain" id="PRO_5023962568" description="Leishmanolysin" evidence="18">
    <location>
        <begin position="27"/>
        <end position="649"/>
    </location>
</feature>
<dbReference type="Gene3D" id="3.90.132.10">
    <property type="entry name" value="Leishmanolysin , domain 2"/>
    <property type="match status" value="1"/>
</dbReference>
<dbReference type="OrthoDB" id="527990at2759"/>
<evidence type="ECO:0000256" key="2">
    <source>
        <dbReference type="ARBA" id="ARBA00004370"/>
    </source>
</evidence>
<evidence type="ECO:0000256" key="7">
    <source>
        <dbReference type="ARBA" id="ARBA00022729"/>
    </source>
</evidence>
<dbReference type="Proteomes" id="UP000037923">
    <property type="component" value="Unassembled WGS sequence"/>
</dbReference>
<evidence type="ECO:0000256" key="12">
    <source>
        <dbReference type="ARBA" id="ARBA00023136"/>
    </source>
</evidence>
<feature type="binding site" evidence="17">
    <location>
        <position position="293"/>
    </location>
    <ligand>
        <name>Zn(2+)</name>
        <dbReference type="ChEBI" id="CHEBI:29105"/>
        <note>catalytic</note>
    </ligand>
</feature>
<keyword evidence="9 17" id="KW-0862">Zinc</keyword>
<evidence type="ECO:0000256" key="4">
    <source>
        <dbReference type="ARBA" id="ARBA00012397"/>
    </source>
</evidence>
<dbReference type="RefSeq" id="XP_015657198.1">
    <property type="nucleotide sequence ID" value="XM_015804064.1"/>
</dbReference>
<dbReference type="Gene3D" id="3.10.170.20">
    <property type="match status" value="1"/>
</dbReference>
<comment type="caution">
    <text evidence="19">The sequence shown here is derived from an EMBL/GenBank/DDBJ whole genome shotgun (WGS) entry which is preliminary data.</text>
</comment>
<keyword evidence="13" id="KW-0865">Zymogen</keyword>
<evidence type="ECO:0000256" key="13">
    <source>
        <dbReference type="ARBA" id="ARBA00023145"/>
    </source>
</evidence>
<evidence type="ECO:0000313" key="20">
    <source>
        <dbReference type="Proteomes" id="UP000037923"/>
    </source>
</evidence>
<evidence type="ECO:0000256" key="11">
    <source>
        <dbReference type="ARBA" id="ARBA00023049"/>
    </source>
</evidence>
<dbReference type="InterPro" id="IPR001577">
    <property type="entry name" value="Peptidase_M8"/>
</dbReference>
<protein>
    <recommendedName>
        <fullName evidence="4 18">Leishmanolysin</fullName>
        <ecNumber evidence="4 18">3.4.24.36</ecNumber>
    </recommendedName>
</protein>
<evidence type="ECO:0000256" key="8">
    <source>
        <dbReference type="ARBA" id="ARBA00022801"/>
    </source>
</evidence>
<reference evidence="19 20" key="1">
    <citation type="submission" date="2015-07" db="EMBL/GenBank/DDBJ databases">
        <title>High-quality genome of monoxenous trypanosomatid Leptomonas pyrrhocoris.</title>
        <authorList>
            <person name="Flegontov P."/>
            <person name="Butenko A."/>
            <person name="Firsov S."/>
            <person name="Vlcek C."/>
            <person name="Logacheva M.D."/>
            <person name="Field M."/>
            <person name="Filatov D."/>
            <person name="Flegontova O."/>
            <person name="Gerasimov E."/>
            <person name="Jackson A.P."/>
            <person name="Kelly S."/>
            <person name="Opperdoes F."/>
            <person name="O'Reilly A."/>
            <person name="Votypka J."/>
            <person name="Yurchenko V."/>
            <person name="Lukes J."/>
        </authorList>
    </citation>
    <scope>NUCLEOTIDE SEQUENCE [LARGE SCALE GENOMIC DNA]</scope>
    <source>
        <strain evidence="19">H10</strain>
    </source>
</reference>
<evidence type="ECO:0000313" key="19">
    <source>
        <dbReference type="EMBL" id="KPA78759.1"/>
    </source>
</evidence>
<dbReference type="VEuPathDB" id="TriTrypDB:LpyrH10_12_0520"/>
<feature type="active site" evidence="16">
    <location>
        <position position="294"/>
    </location>
</feature>
<dbReference type="GO" id="GO:0006508">
    <property type="term" value="P:proteolysis"/>
    <property type="evidence" value="ECO:0007669"/>
    <property type="project" value="UniProtKB-KW"/>
</dbReference>
<evidence type="ECO:0000256" key="15">
    <source>
        <dbReference type="ARBA" id="ARBA00023180"/>
    </source>
</evidence>
<dbReference type="Gene3D" id="2.30.34.10">
    <property type="entry name" value="Leishmanolysin domain 4"/>
    <property type="match status" value="1"/>
</dbReference>
<dbReference type="Pfam" id="PF01457">
    <property type="entry name" value="Peptidase_M8"/>
    <property type="match status" value="1"/>
</dbReference>
<evidence type="ECO:0000256" key="1">
    <source>
        <dbReference type="ARBA" id="ARBA00001249"/>
    </source>
</evidence>
<keyword evidence="20" id="KW-1185">Reference proteome</keyword>
<dbReference type="SUPFAM" id="SSF55486">
    <property type="entry name" value="Metalloproteases ('zincins'), catalytic domain"/>
    <property type="match status" value="1"/>
</dbReference>
<name>A0A0M9FYW6_LEPPY</name>
<dbReference type="PANTHER" id="PTHR10942:SF0">
    <property type="entry name" value="LEISHMANOLYSIN-LIKE PEPTIDASE"/>
    <property type="match status" value="1"/>
</dbReference>
<keyword evidence="15" id="KW-0325">Glycoprotein</keyword>
<keyword evidence="11 17" id="KW-0482">Metalloprotease</keyword>
<keyword evidence="12" id="KW-0472">Membrane</keyword>
<dbReference type="Gene3D" id="2.10.55.10">
    <property type="entry name" value="Leishmanolysin domain 3"/>
    <property type="match status" value="1"/>
</dbReference>
<dbReference type="GO" id="GO:0046872">
    <property type="term" value="F:metal ion binding"/>
    <property type="evidence" value="ECO:0007669"/>
    <property type="project" value="UniProtKB-KW"/>
</dbReference>
<evidence type="ECO:0000256" key="16">
    <source>
        <dbReference type="PIRSR" id="PIRSR601577-1"/>
    </source>
</evidence>
<evidence type="ECO:0000256" key="3">
    <source>
        <dbReference type="ARBA" id="ARBA00005860"/>
    </source>
</evidence>
<accession>A0A0M9FYW6</accession>
<dbReference type="OMA" id="YCGSFTV"/>
<evidence type="ECO:0000256" key="9">
    <source>
        <dbReference type="ARBA" id="ARBA00022833"/>
    </source>
</evidence>
<sequence length="649" mass="68766">MPHLSFSLRWCVVLLALVVLCLCSFSADVAAAISARYPAEDTLLKCGHDHVAAEQEKEPLTYVSLRKVDTHSAQAAAPVASAALPQPPVRDAVPLTHRIVDVQDAAAPAAWAPIRIAVFTPDLEDDSRYCTAVGQLRPDYYGNTVECTSTADILTQAKKDVLIHSLLPQAVQAHASRLMVHPVAKGTAIVVNAMGGRYCGSFTVPAAHKTAGVADADFVVYVAAGPTSTAQSVIAWALTCQWFAGEVRHPAVGIIYFNPRHLPETMDETAEELALHGGNAYGASDSLRRAAIHEMLHALGFTFTVFRERGVYATVPSLRGKTNVPVLNGTAVRAAAKAHYGLSDGNLFYGLELEDEGASGTALSHWKRRSSKDELMAAVLNLARYSRLSLAAMEDLGFYKAVYENAEALPYGYGAGIDMFSKACLTAGATNVPSVFCDVKNSFVQVCAADRLRVGRCSVTYYSSPLPSYAQYFTDKPTFGGALRYMDYCPVIQGLSNAMCHTGSLSVIPGSVISASSRCFDATNLVLKATYVSANAICARVHCDNTTRTYEVLVNGAASWLDCGTGGDGYVVSPSASSAGVYASGGAIACPRYEDVCYANPGAFGPKPVVTTTTTTTTTSKPNGASRVVLCLWSMASVLLTVLASTAGL</sequence>
<keyword evidence="7 18" id="KW-0732">Signal</keyword>
<feature type="signal peptide" evidence="18">
    <location>
        <begin position="1"/>
        <end position="26"/>
    </location>
</feature>
<evidence type="ECO:0000256" key="5">
    <source>
        <dbReference type="ARBA" id="ARBA00022670"/>
    </source>
</evidence>
<dbReference type="GO" id="GO:0005737">
    <property type="term" value="C:cytoplasm"/>
    <property type="evidence" value="ECO:0007669"/>
    <property type="project" value="TreeGrafter"/>
</dbReference>
<evidence type="ECO:0000256" key="14">
    <source>
        <dbReference type="ARBA" id="ARBA00023157"/>
    </source>
</evidence>
<feature type="binding site" evidence="17">
    <location>
        <position position="297"/>
    </location>
    <ligand>
        <name>Zn(2+)</name>
        <dbReference type="ChEBI" id="CHEBI:29105"/>
        <note>catalytic</note>
    </ligand>
</feature>
<dbReference type="EMBL" id="LGTL01000012">
    <property type="protein sequence ID" value="KPA78759.1"/>
    <property type="molecule type" value="Genomic_DNA"/>
</dbReference>
<keyword evidence="10" id="KW-0130">Cell adhesion</keyword>
<dbReference type="GO" id="GO:0004222">
    <property type="term" value="F:metalloendopeptidase activity"/>
    <property type="evidence" value="ECO:0007669"/>
    <property type="project" value="UniProtKB-UniRule"/>
</dbReference>
<dbReference type="GeneID" id="26906164"/>
<comment type="similarity">
    <text evidence="3 18">Belongs to the peptidase M8 family.</text>
</comment>
<proteinExistence type="inferred from homology"/>
<keyword evidence="5 18" id="KW-0645">Protease</keyword>
<evidence type="ECO:0000256" key="17">
    <source>
        <dbReference type="PIRSR" id="PIRSR601577-2"/>
    </source>
</evidence>
<evidence type="ECO:0000256" key="6">
    <source>
        <dbReference type="ARBA" id="ARBA00022723"/>
    </source>
</evidence>
<gene>
    <name evidence="19" type="ORF">ABB37_05874</name>
</gene>
<comment type="catalytic activity">
    <reaction evidence="1 18">
        <text>Preference for hydrophobic residues at P1 and P1' and basic residues at P2' and P3'. A model nonapeptide is cleaved at -Ala-Tyr-|-Leu-Lys-Lys-.</text>
        <dbReference type="EC" id="3.4.24.36"/>
    </reaction>
</comment>
<organism evidence="19 20">
    <name type="scientific">Leptomonas pyrrhocoris</name>
    <name type="common">Firebug parasite</name>
    <dbReference type="NCBI Taxonomy" id="157538"/>
    <lineage>
        <taxon>Eukaryota</taxon>
        <taxon>Discoba</taxon>
        <taxon>Euglenozoa</taxon>
        <taxon>Kinetoplastea</taxon>
        <taxon>Metakinetoplastina</taxon>
        <taxon>Trypanosomatida</taxon>
        <taxon>Trypanosomatidae</taxon>
        <taxon>Leishmaniinae</taxon>
        <taxon>Leptomonas</taxon>
    </lineage>
</organism>
<dbReference type="GO" id="GO:0007155">
    <property type="term" value="P:cell adhesion"/>
    <property type="evidence" value="ECO:0007669"/>
    <property type="project" value="UniProtKB-KW"/>
</dbReference>
<evidence type="ECO:0000256" key="18">
    <source>
        <dbReference type="RuleBase" id="RU366077"/>
    </source>
</evidence>
<feature type="binding site" evidence="17">
    <location>
        <position position="365"/>
    </location>
    <ligand>
        <name>Zn(2+)</name>
        <dbReference type="ChEBI" id="CHEBI:29105"/>
        <note>catalytic</note>
    </ligand>
</feature>
<dbReference type="PANTHER" id="PTHR10942">
    <property type="entry name" value="LEISHMANOLYSIN-LIKE PEPTIDASE"/>
    <property type="match status" value="1"/>
</dbReference>
<comment type="subcellular location">
    <subcellularLocation>
        <location evidence="2">Membrane</location>
    </subcellularLocation>
</comment>
<dbReference type="EC" id="3.4.24.36" evidence="4 18"/>
<dbReference type="AlphaFoldDB" id="A0A0M9FYW6"/>
<keyword evidence="6 17" id="KW-0479">Metal-binding</keyword>
<comment type="cofactor">
    <cofactor evidence="17 18">
        <name>Zn(2+)</name>
        <dbReference type="ChEBI" id="CHEBI:29105"/>
    </cofactor>
    <text evidence="17 18">Binds 1 zinc ion per subunit.</text>
</comment>
<evidence type="ECO:0000256" key="10">
    <source>
        <dbReference type="ARBA" id="ARBA00022889"/>
    </source>
</evidence>
<keyword evidence="8 18" id="KW-0378">Hydrolase</keyword>